<accession>A0A3M0KPL0</accession>
<dbReference type="AlphaFoldDB" id="A0A3M0KPL0"/>
<comment type="caution">
    <text evidence="1">The sequence shown here is derived from an EMBL/GenBank/DDBJ whole genome shotgun (WGS) entry which is preliminary data.</text>
</comment>
<proteinExistence type="predicted"/>
<sequence length="128" mass="14661">MAIRYLASYSERLIALNSQFWSGLCLLVTVGPEALTDDIEPSELEFRDRELSEIPIILEEPVRDLLCHSESLLGKVMEKIMLSMIKQHVQNNQRIKPSQHGFMKGRFCLVFYDKVTYLVDEGEAVDVA</sequence>
<keyword evidence="2" id="KW-1185">Reference proteome</keyword>
<evidence type="ECO:0008006" key="3">
    <source>
        <dbReference type="Google" id="ProtNLM"/>
    </source>
</evidence>
<organism evidence="1 2">
    <name type="scientific">Hirundo rustica rustica</name>
    <dbReference type="NCBI Taxonomy" id="333673"/>
    <lineage>
        <taxon>Eukaryota</taxon>
        <taxon>Metazoa</taxon>
        <taxon>Chordata</taxon>
        <taxon>Craniata</taxon>
        <taxon>Vertebrata</taxon>
        <taxon>Euteleostomi</taxon>
        <taxon>Archelosauria</taxon>
        <taxon>Archosauria</taxon>
        <taxon>Dinosauria</taxon>
        <taxon>Saurischia</taxon>
        <taxon>Theropoda</taxon>
        <taxon>Coelurosauria</taxon>
        <taxon>Aves</taxon>
        <taxon>Neognathae</taxon>
        <taxon>Neoaves</taxon>
        <taxon>Telluraves</taxon>
        <taxon>Australaves</taxon>
        <taxon>Passeriformes</taxon>
        <taxon>Sylvioidea</taxon>
        <taxon>Hirundinidae</taxon>
        <taxon>Hirundo</taxon>
    </lineage>
</organism>
<reference evidence="1 2" key="1">
    <citation type="submission" date="2018-07" db="EMBL/GenBank/DDBJ databases">
        <title>A high quality draft genome assembly of the barn swallow (H. rustica rustica).</title>
        <authorList>
            <person name="Formenti G."/>
            <person name="Chiara M."/>
            <person name="Poveda L."/>
            <person name="Francoijs K.-J."/>
            <person name="Bonisoli-Alquati A."/>
            <person name="Canova L."/>
            <person name="Gianfranceschi L."/>
            <person name="Horner D.S."/>
            <person name="Saino N."/>
        </authorList>
    </citation>
    <scope>NUCLEOTIDE SEQUENCE [LARGE SCALE GENOMIC DNA]</scope>
    <source>
        <strain evidence="1">Chelidonia</strain>
        <tissue evidence="1">Blood</tissue>
    </source>
</reference>
<gene>
    <name evidence="1" type="ORF">DUI87_07175</name>
</gene>
<evidence type="ECO:0000313" key="1">
    <source>
        <dbReference type="EMBL" id="RMC14996.1"/>
    </source>
</evidence>
<evidence type="ECO:0000313" key="2">
    <source>
        <dbReference type="Proteomes" id="UP000269221"/>
    </source>
</evidence>
<dbReference type="Proteomes" id="UP000269221">
    <property type="component" value="Unassembled WGS sequence"/>
</dbReference>
<dbReference type="OrthoDB" id="10063195at2759"/>
<name>A0A3M0KPL0_HIRRU</name>
<protein>
    <recommendedName>
        <fullName evidence="3">Reverse transcriptase domain-containing protein</fullName>
    </recommendedName>
</protein>
<dbReference type="EMBL" id="QRBI01000104">
    <property type="protein sequence ID" value="RMC14996.1"/>
    <property type="molecule type" value="Genomic_DNA"/>
</dbReference>